<keyword evidence="5" id="KW-1185">Reference proteome</keyword>
<dbReference type="InterPro" id="IPR002110">
    <property type="entry name" value="Ankyrin_rpt"/>
</dbReference>
<evidence type="ECO:0000256" key="1">
    <source>
        <dbReference type="PROSITE-ProRule" id="PRU00023"/>
    </source>
</evidence>
<dbReference type="Gene3D" id="1.25.40.20">
    <property type="entry name" value="Ankyrin repeat-containing domain"/>
    <property type="match status" value="1"/>
</dbReference>
<dbReference type="Pfam" id="PF12796">
    <property type="entry name" value="Ank_2"/>
    <property type="match status" value="1"/>
</dbReference>
<evidence type="ECO:0000313" key="5">
    <source>
        <dbReference type="Proteomes" id="UP000287033"/>
    </source>
</evidence>
<feature type="region of interest" description="Disordered" evidence="2">
    <location>
        <begin position="1603"/>
        <end position="1635"/>
    </location>
</feature>
<keyword evidence="1" id="KW-0040">ANK repeat</keyword>
<dbReference type="InterPro" id="IPR001245">
    <property type="entry name" value="Ser-Thr/Tyr_kinase_cat_dom"/>
</dbReference>
<dbReference type="InterPro" id="IPR036770">
    <property type="entry name" value="Ankyrin_rpt-contain_sf"/>
</dbReference>
<dbReference type="Gene3D" id="1.10.510.10">
    <property type="entry name" value="Transferase(Phosphotransferase) domain 1"/>
    <property type="match status" value="1"/>
</dbReference>
<dbReference type="GO" id="GO:0005524">
    <property type="term" value="F:ATP binding"/>
    <property type="evidence" value="ECO:0007669"/>
    <property type="project" value="InterPro"/>
</dbReference>
<sequence length="1658" mass="185441">MKGAAVDTRNNLGQTPLFIAALLDLVKVVDVLLEFGANPNHRCEDRSTPVHAAAFSCNQWILSKLLDAGGDLRLNDKDGRIPRTWAKSAGKERSTRILEFMQRCALHMQGITQQIICSNTHRVGCSSQALIRNPSILNKITLGNKDMEFLNIPKDKSISSQRVQCFGFGKFCLHGPAQLAYLASIPIVNEKELVQADDEPTFSYTNGPYTTMTNLTWNGIRVTVKHMNLPTHQNCSKRLSADLLIAEQEYCSQLRHPNFLMLMAVCQMSDLDQIRLVYERVNLGSLYGVLHERRSEFPVLLMETIVQIILQITDAVLFLHSRGYIHRALTSHAVQLILPSIAKLSNFEFMIESIDGGTHSNLSQFPIPSQFYNWLAPEIIRGKPATFKSDVYSICTLIQELLTDVVPWEDLDGFAVKELIAAGRYLTVDEQVPKPYYDIVQTGIQPKPQNRTMNLQDIRFILRNDIKDIISNQQKYTLEKVQSKVESLYDDINMSVAASSDDADFKKEQVQVQEVNASKGRKPEHVKEAQITTENDHSYYNLGRSTSLSPKKESELAGEVIDLNTESSQQITVLYDCWRTEQNQTEDTAMSRIQAKVCDKDKLSKDPWNEFEQAYGIDPAESQRAKHETDVLEQLHELDLALEEMYATSDSQPADGDLETSLLHYDSTGENSEEDSSVCLETTTEYASDEENEQFEFRKRSGVEDLASDREKQSVIASCALSNRVLEEEKNSVTNMSIQHSISSCAINIQTSKHLLQQAFSALDHITRGYNPEVNKILKIAEEAKTHDLPILEIAPNTQLPGFDEVDYQKKSENGNRRSNLCNDSRLVIPIAVAPPGCYQLPVYKVRKRHGADPVVSIQPASKVLSWTQGDHTSVVKACSNVLDVLKTSDTYADGTQTTCLLKKQVNEEESGNSSAMDKRVASLSEHKRTLAMKSKKKKNILAQAHHQDAYPTRRGRIPMRIPAEGNQQEYRKQSMYLSGNRRIHITQSCNIVPEGVKVRQKKNHEISPLTSRRKTQHRNYPKKSKLKSEQMPGTNNWTNEVTDVIEKMASGCLPAAQGEPEDNSSPHISEEELFRHFAKLPWQYREHRQHHNGNKDRKGLELGHQQMGYSSHKNTSKDTLIESDSSAGVEEIFQSFAGRNESFDSQLSGCSEEEMETTNLNKTFITRRMRKKAQKEKMYHSSMSDSSLSVSDEFFTPNPEMVSVCSETSTNVDLNSNQLTKESTSFEEELEITTAIYQKNASSSRSSSSFDTDGVVEENRSKDEDQSSCTPSSGVDQTAEIGKVTDFHLNQPGTLEGPLHKNEISFSDIQDLSCIPSEEQFTNHLLLSKTLLSTSAPISNSTPYSNSTGHLQHPTEYESMPVLNKILETSLWPSPESSAISPGTFATACDETDKIQSPTTVPETQPTTRKAVGSVTTTFLLEPVSEKLCATPPSSLTTRTDTVDGQGEEVARLSELGVPSDTLAERQVVASGMPGMLDKNKQNQVGKVNQMPEGITSGEIVQETTENEKEDKAVQEVKQEGSQGTLEHASDWERCSLQKSLEETERAHSTLDGVLEEILELQNQPKEKINKMQTSTNNSDGGEDLSVSQKEECPANINQTNMSTAEGETEDITDSRISRTSASVPPAGSLSEENRNQIQRANWNQPHRVIILDETRT</sequence>
<comment type="caution">
    <text evidence="4">The sequence shown here is derived from an EMBL/GenBank/DDBJ whole genome shotgun (WGS) entry which is preliminary data.</text>
</comment>
<dbReference type="OMA" id="LTWNGIR"/>
<dbReference type="EMBL" id="BEZZ01000472">
    <property type="protein sequence ID" value="GCC32927.1"/>
    <property type="molecule type" value="Genomic_DNA"/>
</dbReference>
<dbReference type="GO" id="GO:0030496">
    <property type="term" value="C:midbody"/>
    <property type="evidence" value="ECO:0007669"/>
    <property type="project" value="TreeGrafter"/>
</dbReference>
<dbReference type="OrthoDB" id="9947574at2759"/>
<dbReference type="GO" id="GO:0051306">
    <property type="term" value="P:mitotic sister chromatid separation"/>
    <property type="evidence" value="ECO:0007669"/>
    <property type="project" value="InterPro"/>
</dbReference>
<dbReference type="FunFam" id="1.10.510.10:FF:000428">
    <property type="entry name" value="inactive serine/threonine-protein kinase TEX14 isoform X1"/>
    <property type="match status" value="1"/>
</dbReference>
<dbReference type="InterPro" id="IPR039339">
    <property type="entry name" value="Tex14"/>
</dbReference>
<feature type="region of interest" description="Disordered" evidence="2">
    <location>
        <begin position="1242"/>
        <end position="1278"/>
    </location>
</feature>
<protein>
    <recommendedName>
        <fullName evidence="3">Protein kinase domain-containing protein</fullName>
    </recommendedName>
</protein>
<proteinExistence type="predicted"/>
<dbReference type="PANTHER" id="PTHR23060:SF3">
    <property type="entry name" value="TESTIS EXPRESSED 14, INTERCELLULAR BRIDGE FORMING FACTOR"/>
    <property type="match status" value="1"/>
</dbReference>
<feature type="region of interest" description="Disordered" evidence="2">
    <location>
        <begin position="1000"/>
        <end position="1036"/>
    </location>
</feature>
<dbReference type="GO" id="GO:0007094">
    <property type="term" value="P:mitotic spindle assembly checkpoint signaling"/>
    <property type="evidence" value="ECO:0007669"/>
    <property type="project" value="InterPro"/>
</dbReference>
<dbReference type="PROSITE" id="PS50011">
    <property type="entry name" value="PROTEIN_KINASE_DOM"/>
    <property type="match status" value="1"/>
</dbReference>
<dbReference type="PANTHER" id="PTHR23060">
    <property type="entry name" value="TESTIS EXPRESSED GENE 14"/>
    <property type="match status" value="1"/>
</dbReference>
<feature type="compositionally biased region" description="Basic residues" evidence="2">
    <location>
        <begin position="1012"/>
        <end position="1026"/>
    </location>
</feature>
<gene>
    <name evidence="4" type="ORF">chiPu_0011391</name>
</gene>
<dbReference type="GO" id="GO:0004672">
    <property type="term" value="F:protein kinase activity"/>
    <property type="evidence" value="ECO:0007669"/>
    <property type="project" value="InterPro"/>
</dbReference>
<dbReference type="STRING" id="137246.A0A401SRB4"/>
<dbReference type="Proteomes" id="UP000287033">
    <property type="component" value="Unassembled WGS sequence"/>
</dbReference>
<dbReference type="InterPro" id="IPR011009">
    <property type="entry name" value="Kinase-like_dom_sf"/>
</dbReference>
<organism evidence="4 5">
    <name type="scientific">Chiloscyllium punctatum</name>
    <name type="common">Brownbanded bambooshark</name>
    <name type="synonym">Hemiscyllium punctatum</name>
    <dbReference type="NCBI Taxonomy" id="137246"/>
    <lineage>
        <taxon>Eukaryota</taxon>
        <taxon>Metazoa</taxon>
        <taxon>Chordata</taxon>
        <taxon>Craniata</taxon>
        <taxon>Vertebrata</taxon>
        <taxon>Chondrichthyes</taxon>
        <taxon>Elasmobranchii</taxon>
        <taxon>Galeomorphii</taxon>
        <taxon>Galeoidea</taxon>
        <taxon>Orectolobiformes</taxon>
        <taxon>Hemiscylliidae</taxon>
        <taxon>Chiloscyllium</taxon>
    </lineage>
</organism>
<dbReference type="GO" id="GO:0000776">
    <property type="term" value="C:kinetochore"/>
    <property type="evidence" value="ECO:0007669"/>
    <property type="project" value="TreeGrafter"/>
</dbReference>
<feature type="repeat" description="ANK" evidence="1">
    <location>
        <begin position="12"/>
        <end position="44"/>
    </location>
</feature>
<accession>A0A401SRB4</accession>
<feature type="domain" description="Protein kinase" evidence="3">
    <location>
        <begin position="160"/>
        <end position="470"/>
    </location>
</feature>
<evidence type="ECO:0000313" key="4">
    <source>
        <dbReference type="EMBL" id="GCC32927.1"/>
    </source>
</evidence>
<dbReference type="InterPro" id="IPR000719">
    <property type="entry name" value="Prot_kinase_dom"/>
</dbReference>
<dbReference type="SMART" id="SM00248">
    <property type="entry name" value="ANK"/>
    <property type="match status" value="2"/>
</dbReference>
<feature type="repeat" description="ANK" evidence="1">
    <location>
        <begin position="45"/>
        <end position="77"/>
    </location>
</feature>
<evidence type="ECO:0000256" key="2">
    <source>
        <dbReference type="SAM" id="MobiDB-lite"/>
    </source>
</evidence>
<name>A0A401SRB4_CHIPU</name>
<dbReference type="GO" id="GO:0008608">
    <property type="term" value="P:attachment of spindle microtubules to kinetochore"/>
    <property type="evidence" value="ECO:0007669"/>
    <property type="project" value="InterPro"/>
</dbReference>
<dbReference type="PROSITE" id="PS50297">
    <property type="entry name" value="ANK_REP_REGION"/>
    <property type="match status" value="1"/>
</dbReference>
<dbReference type="Pfam" id="PF07714">
    <property type="entry name" value="PK_Tyr_Ser-Thr"/>
    <property type="match status" value="1"/>
</dbReference>
<dbReference type="SUPFAM" id="SSF48403">
    <property type="entry name" value="Ankyrin repeat"/>
    <property type="match status" value="1"/>
</dbReference>
<feature type="compositionally biased region" description="Polar residues" evidence="2">
    <location>
        <begin position="1268"/>
        <end position="1277"/>
    </location>
</feature>
<reference evidence="4 5" key="1">
    <citation type="journal article" date="2018" name="Nat. Ecol. Evol.">
        <title>Shark genomes provide insights into elasmobranch evolution and the origin of vertebrates.</title>
        <authorList>
            <person name="Hara Y"/>
            <person name="Yamaguchi K"/>
            <person name="Onimaru K"/>
            <person name="Kadota M"/>
            <person name="Koyanagi M"/>
            <person name="Keeley SD"/>
            <person name="Tatsumi K"/>
            <person name="Tanaka K"/>
            <person name="Motone F"/>
            <person name="Kageyama Y"/>
            <person name="Nozu R"/>
            <person name="Adachi N"/>
            <person name="Nishimura O"/>
            <person name="Nakagawa R"/>
            <person name="Tanegashima C"/>
            <person name="Kiyatake I"/>
            <person name="Matsumoto R"/>
            <person name="Murakumo K"/>
            <person name="Nishida K"/>
            <person name="Terakita A"/>
            <person name="Kuratani S"/>
            <person name="Sato K"/>
            <person name="Hyodo S Kuraku.S."/>
        </authorList>
    </citation>
    <scope>NUCLEOTIDE SEQUENCE [LARGE SCALE GENOMIC DNA]</scope>
</reference>
<evidence type="ECO:0000259" key="3">
    <source>
        <dbReference type="PROSITE" id="PS50011"/>
    </source>
</evidence>
<dbReference type="PROSITE" id="PS50088">
    <property type="entry name" value="ANK_REPEAT"/>
    <property type="match status" value="2"/>
</dbReference>
<dbReference type="SUPFAM" id="SSF56112">
    <property type="entry name" value="Protein kinase-like (PK-like)"/>
    <property type="match status" value="1"/>
</dbReference>
<dbReference type="GO" id="GO:0045171">
    <property type="term" value="C:intercellular bridge"/>
    <property type="evidence" value="ECO:0007669"/>
    <property type="project" value="TreeGrafter"/>
</dbReference>
<dbReference type="GO" id="GO:0007140">
    <property type="term" value="P:male meiotic nuclear division"/>
    <property type="evidence" value="ECO:0007669"/>
    <property type="project" value="InterPro"/>
</dbReference>
<dbReference type="GO" id="GO:0043063">
    <property type="term" value="P:intercellular bridge organization"/>
    <property type="evidence" value="ECO:0007669"/>
    <property type="project" value="InterPro"/>
</dbReference>